<dbReference type="GO" id="GO:0005576">
    <property type="term" value="C:extracellular region"/>
    <property type="evidence" value="ECO:0007669"/>
    <property type="project" value="UniProtKB-SubCell"/>
</dbReference>
<evidence type="ECO:0000256" key="2">
    <source>
        <dbReference type="ARBA" id="ARBA00007236"/>
    </source>
</evidence>
<dbReference type="AlphaFoldDB" id="A0A8S3TUR0"/>
<protein>
    <submittedName>
        <fullName evidence="5">Uncharacterized protein</fullName>
    </submittedName>
</protein>
<organism evidence="5 6">
    <name type="scientific">Mytilus edulis</name>
    <name type="common">Blue mussel</name>
    <dbReference type="NCBI Taxonomy" id="6550"/>
    <lineage>
        <taxon>Eukaryota</taxon>
        <taxon>Metazoa</taxon>
        <taxon>Spiralia</taxon>
        <taxon>Lophotrochozoa</taxon>
        <taxon>Mollusca</taxon>
        <taxon>Bivalvia</taxon>
        <taxon>Autobranchia</taxon>
        <taxon>Pteriomorphia</taxon>
        <taxon>Mytilida</taxon>
        <taxon>Mytiloidea</taxon>
        <taxon>Mytilidae</taxon>
        <taxon>Mytilinae</taxon>
        <taxon>Mytilus</taxon>
    </lineage>
</organism>
<proteinExistence type="inferred from homology"/>
<accession>A0A8S3TUR0</accession>
<keyword evidence="4" id="KW-0732">Signal</keyword>
<comment type="caution">
    <text evidence="5">The sequence shown here is derived from an EMBL/GenBank/DDBJ whole genome shotgun (WGS) entry which is preliminary data.</text>
</comment>
<dbReference type="GO" id="GO:0005125">
    <property type="term" value="F:cytokine activity"/>
    <property type="evidence" value="ECO:0007669"/>
    <property type="project" value="InterPro"/>
</dbReference>
<comment type="similarity">
    <text evidence="2">Belongs to the IL-17 family.</text>
</comment>
<keyword evidence="6" id="KW-1185">Reference proteome</keyword>
<sequence length="158" mass="18603">MRRKRCANVNDSIKKFYRYTQMASDLTTYTENNFVSSRSCFDSVHNYNKSIFRSHYYGEKRCDVVSKEDSSHVSSSTICPWYYDITFDRNRNPAIMLDAKCRCLRKKKILKDDDYLCNCERLKIAYPVLRRRDSTSNEWKPVKESIGVGCVCKNPITT</sequence>
<evidence type="ECO:0000256" key="4">
    <source>
        <dbReference type="ARBA" id="ARBA00022729"/>
    </source>
</evidence>
<reference evidence="5" key="1">
    <citation type="submission" date="2021-03" db="EMBL/GenBank/DDBJ databases">
        <authorList>
            <person name="Bekaert M."/>
        </authorList>
    </citation>
    <scope>NUCLEOTIDE SEQUENCE</scope>
</reference>
<dbReference type="EMBL" id="CAJPWZ010002314">
    <property type="protein sequence ID" value="CAG2235233.1"/>
    <property type="molecule type" value="Genomic_DNA"/>
</dbReference>
<gene>
    <name evidence="5" type="ORF">MEDL_47823</name>
</gene>
<dbReference type="InterPro" id="IPR029034">
    <property type="entry name" value="Cystine-knot_cytokine"/>
</dbReference>
<dbReference type="InterPro" id="IPR010345">
    <property type="entry name" value="IL-17_fam"/>
</dbReference>
<dbReference type="SUPFAM" id="SSF57501">
    <property type="entry name" value="Cystine-knot cytokines"/>
    <property type="match status" value="1"/>
</dbReference>
<evidence type="ECO:0000313" key="5">
    <source>
        <dbReference type="EMBL" id="CAG2235233.1"/>
    </source>
</evidence>
<evidence type="ECO:0000256" key="1">
    <source>
        <dbReference type="ARBA" id="ARBA00004613"/>
    </source>
</evidence>
<dbReference type="Gene3D" id="2.10.90.10">
    <property type="entry name" value="Cystine-knot cytokines"/>
    <property type="match status" value="1"/>
</dbReference>
<dbReference type="Pfam" id="PF06083">
    <property type="entry name" value="IL17"/>
    <property type="match status" value="1"/>
</dbReference>
<keyword evidence="3" id="KW-0964">Secreted</keyword>
<dbReference type="Proteomes" id="UP000683360">
    <property type="component" value="Unassembled WGS sequence"/>
</dbReference>
<evidence type="ECO:0000256" key="3">
    <source>
        <dbReference type="ARBA" id="ARBA00022525"/>
    </source>
</evidence>
<name>A0A8S3TUR0_MYTED</name>
<evidence type="ECO:0000313" key="6">
    <source>
        <dbReference type="Proteomes" id="UP000683360"/>
    </source>
</evidence>
<comment type="subcellular location">
    <subcellularLocation>
        <location evidence="1">Secreted</location>
    </subcellularLocation>
</comment>